<dbReference type="AlphaFoldDB" id="A0A0E9XHA6"/>
<organism evidence="2">
    <name type="scientific">Anguilla anguilla</name>
    <name type="common">European freshwater eel</name>
    <name type="synonym">Muraena anguilla</name>
    <dbReference type="NCBI Taxonomy" id="7936"/>
    <lineage>
        <taxon>Eukaryota</taxon>
        <taxon>Metazoa</taxon>
        <taxon>Chordata</taxon>
        <taxon>Craniata</taxon>
        <taxon>Vertebrata</taxon>
        <taxon>Euteleostomi</taxon>
        <taxon>Actinopterygii</taxon>
        <taxon>Neopterygii</taxon>
        <taxon>Teleostei</taxon>
        <taxon>Anguilliformes</taxon>
        <taxon>Anguillidae</taxon>
        <taxon>Anguilla</taxon>
    </lineage>
</organism>
<protein>
    <submittedName>
        <fullName evidence="2">Uncharacterized protein</fullName>
    </submittedName>
</protein>
<sequence>MTGVLLVFSILEFIISICVSAFACGAVCDCTPEEVVIMQHPSTEGNTAPPENLQLSISTQAYEAYETISPSMAQNQPDVFIKSQQNPLEYVTVPP</sequence>
<reference evidence="2" key="1">
    <citation type="submission" date="2014-11" db="EMBL/GenBank/DDBJ databases">
        <authorList>
            <person name="Amaro Gonzalez C."/>
        </authorList>
    </citation>
    <scope>NUCLEOTIDE SEQUENCE</scope>
</reference>
<feature type="signal peptide" evidence="1">
    <location>
        <begin position="1"/>
        <end position="21"/>
    </location>
</feature>
<evidence type="ECO:0000256" key="1">
    <source>
        <dbReference type="SAM" id="SignalP"/>
    </source>
</evidence>
<reference evidence="2" key="2">
    <citation type="journal article" date="2015" name="Fish Shellfish Immunol.">
        <title>Early steps in the European eel (Anguilla anguilla)-Vibrio vulnificus interaction in the gills: Role of the RtxA13 toxin.</title>
        <authorList>
            <person name="Callol A."/>
            <person name="Pajuelo D."/>
            <person name="Ebbesson L."/>
            <person name="Teles M."/>
            <person name="MacKenzie S."/>
            <person name="Amaro C."/>
        </authorList>
    </citation>
    <scope>NUCLEOTIDE SEQUENCE</scope>
</reference>
<name>A0A0E9XHA6_ANGAN</name>
<keyword evidence="1" id="KW-0732">Signal</keyword>
<evidence type="ECO:0000313" key="2">
    <source>
        <dbReference type="EMBL" id="JAI02040.1"/>
    </source>
</evidence>
<proteinExistence type="predicted"/>
<accession>A0A0E9XHA6</accession>
<feature type="chain" id="PRO_5002435167" evidence="1">
    <location>
        <begin position="22"/>
        <end position="95"/>
    </location>
</feature>
<dbReference type="EMBL" id="GBXM01006538">
    <property type="protein sequence ID" value="JAI02040.1"/>
    <property type="molecule type" value="Transcribed_RNA"/>
</dbReference>